<dbReference type="RefSeq" id="WP_166645027.1">
    <property type="nucleotide sequence ID" value="NZ_SNYW01000007.1"/>
</dbReference>
<feature type="chain" id="PRO_5020892667" evidence="1">
    <location>
        <begin position="25"/>
        <end position="372"/>
    </location>
</feature>
<accession>A0A4R6WP69</accession>
<proteinExistence type="predicted"/>
<dbReference type="GO" id="GO:0016020">
    <property type="term" value="C:membrane"/>
    <property type="evidence" value="ECO:0007669"/>
    <property type="project" value="InterPro"/>
</dbReference>
<gene>
    <name evidence="3" type="ORF">A8950_1266</name>
</gene>
<protein>
    <submittedName>
        <fullName evidence="3">Putative porin</fullName>
    </submittedName>
</protein>
<dbReference type="Gene3D" id="2.40.160.10">
    <property type="entry name" value="Porin"/>
    <property type="match status" value="1"/>
</dbReference>
<dbReference type="AlphaFoldDB" id="A0A4R6WP69"/>
<comment type="caution">
    <text evidence="3">The sequence shown here is derived from an EMBL/GenBank/DDBJ whole genome shotgun (WGS) entry which is preliminary data.</text>
</comment>
<organism evidence="3 4">
    <name type="scientific">Dongia mobilis</name>
    <dbReference type="NCBI Taxonomy" id="578943"/>
    <lineage>
        <taxon>Bacteria</taxon>
        <taxon>Pseudomonadati</taxon>
        <taxon>Pseudomonadota</taxon>
        <taxon>Alphaproteobacteria</taxon>
        <taxon>Rhodospirillales</taxon>
        <taxon>Dongiaceae</taxon>
        <taxon>Dongia</taxon>
    </lineage>
</organism>
<dbReference type="InterPro" id="IPR023614">
    <property type="entry name" value="Porin_dom_sf"/>
</dbReference>
<keyword evidence="4" id="KW-1185">Reference proteome</keyword>
<keyword evidence="1" id="KW-0732">Signal</keyword>
<reference evidence="3 4" key="1">
    <citation type="submission" date="2019-03" db="EMBL/GenBank/DDBJ databases">
        <title>Genomic Encyclopedia of Type Strains, Phase III (KMG-III): the genomes of soil and plant-associated and newly described type strains.</title>
        <authorList>
            <person name="Whitman W."/>
        </authorList>
    </citation>
    <scope>NUCLEOTIDE SEQUENCE [LARGE SCALE GENOMIC DNA]</scope>
    <source>
        <strain evidence="3 4">CGMCC 1.7660</strain>
    </source>
</reference>
<dbReference type="EMBL" id="SNYW01000007">
    <property type="protein sequence ID" value="TDQ82984.1"/>
    <property type="molecule type" value="Genomic_DNA"/>
</dbReference>
<evidence type="ECO:0000256" key="1">
    <source>
        <dbReference type="SAM" id="SignalP"/>
    </source>
</evidence>
<dbReference type="Proteomes" id="UP000295783">
    <property type="component" value="Unassembled WGS sequence"/>
</dbReference>
<feature type="domain" description="Porin" evidence="2">
    <location>
        <begin position="12"/>
        <end position="341"/>
    </location>
</feature>
<sequence length="372" mass="38630">MMRQLLIGSSALIGVNLLTGQALASDGVKLSLGGFIYSAFGVAFDDDGAGEAGDNINLSGVGTDAELHFSGSVTLDNGITVGAKIELEGGDEDGDQIDQAYAHYSGGFGEFRIGVVDGAAGNMYMLPPGSTSNFGPYSPETTGAALSPGFFDPENLLTIKDKPQKLVYFSPQWGGFSFAASYTPNDDEKTYNGGDNIDGAWRPDKPAGSASNNFALAAHFTHEGEDWGIDLGAAAYWEGDVNRAAPGDTEQAGYNAGANFMLGPWTIGAAGTFLDDGNGAGNDIWVTGVGLTYGFDRWTVGGGWAHAEIEQNGSSDNDVIDRAGITANYDLGPGISLDGGIFYTWGEAADDGADPSDEYDAIEFSIGSAITF</sequence>
<evidence type="ECO:0000259" key="2">
    <source>
        <dbReference type="Pfam" id="PF13609"/>
    </source>
</evidence>
<dbReference type="SUPFAM" id="SSF56935">
    <property type="entry name" value="Porins"/>
    <property type="match status" value="1"/>
</dbReference>
<dbReference type="Pfam" id="PF13609">
    <property type="entry name" value="Porin_4"/>
    <property type="match status" value="1"/>
</dbReference>
<name>A0A4R6WP69_9PROT</name>
<dbReference type="InterPro" id="IPR033900">
    <property type="entry name" value="Gram_neg_porin_domain"/>
</dbReference>
<evidence type="ECO:0000313" key="4">
    <source>
        <dbReference type="Proteomes" id="UP000295783"/>
    </source>
</evidence>
<feature type="signal peptide" evidence="1">
    <location>
        <begin position="1"/>
        <end position="24"/>
    </location>
</feature>
<dbReference type="GO" id="GO:0015288">
    <property type="term" value="F:porin activity"/>
    <property type="evidence" value="ECO:0007669"/>
    <property type="project" value="InterPro"/>
</dbReference>
<evidence type="ECO:0000313" key="3">
    <source>
        <dbReference type="EMBL" id="TDQ82984.1"/>
    </source>
</evidence>